<evidence type="ECO:0000259" key="4">
    <source>
        <dbReference type="Pfam" id="PF00534"/>
    </source>
</evidence>
<dbReference type="InterPro" id="IPR050194">
    <property type="entry name" value="Glycosyltransferase_grp1"/>
</dbReference>
<dbReference type="EMBL" id="FUZP01000002">
    <property type="protein sequence ID" value="SKC60753.1"/>
    <property type="molecule type" value="Genomic_DNA"/>
</dbReference>
<evidence type="ECO:0000256" key="3">
    <source>
        <dbReference type="SAM" id="MobiDB-lite"/>
    </source>
</evidence>
<accession>A0A1T5KAN3</accession>
<dbReference type="STRING" id="123320.SAMN06309945_2074"/>
<dbReference type="Pfam" id="PF00534">
    <property type="entry name" value="Glycos_transf_1"/>
    <property type="match status" value="1"/>
</dbReference>
<dbReference type="PANTHER" id="PTHR45947">
    <property type="entry name" value="SULFOQUINOVOSYL TRANSFERASE SQD2"/>
    <property type="match status" value="1"/>
</dbReference>
<proteinExistence type="predicted"/>
<keyword evidence="6" id="KW-1185">Reference proteome</keyword>
<dbReference type="InterPro" id="IPR001296">
    <property type="entry name" value="Glyco_trans_1"/>
</dbReference>
<organism evidence="5 6">
    <name type="scientific">Okibacterium fritillariae</name>
    <dbReference type="NCBI Taxonomy" id="123320"/>
    <lineage>
        <taxon>Bacteria</taxon>
        <taxon>Bacillati</taxon>
        <taxon>Actinomycetota</taxon>
        <taxon>Actinomycetes</taxon>
        <taxon>Micrococcales</taxon>
        <taxon>Microbacteriaceae</taxon>
        <taxon>Okibacterium</taxon>
    </lineage>
</organism>
<evidence type="ECO:0000313" key="6">
    <source>
        <dbReference type="Proteomes" id="UP000190857"/>
    </source>
</evidence>
<dbReference type="PANTHER" id="PTHR45947:SF3">
    <property type="entry name" value="SULFOQUINOVOSYL TRANSFERASE SQD2"/>
    <property type="match status" value="1"/>
</dbReference>
<protein>
    <recommendedName>
        <fullName evidence="1">D-inositol 3-phosphate glycosyltransferase</fullName>
    </recommendedName>
</protein>
<feature type="region of interest" description="Disordered" evidence="3">
    <location>
        <begin position="291"/>
        <end position="310"/>
    </location>
</feature>
<dbReference type="AlphaFoldDB" id="A0A1T5KAN3"/>
<evidence type="ECO:0000256" key="2">
    <source>
        <dbReference type="ARBA" id="ARBA00022679"/>
    </source>
</evidence>
<keyword evidence="2 5" id="KW-0808">Transferase</keyword>
<dbReference type="Proteomes" id="UP000190857">
    <property type="component" value="Unassembled WGS sequence"/>
</dbReference>
<gene>
    <name evidence="5" type="ORF">SAMN06309945_2074</name>
</gene>
<name>A0A1T5KAN3_9MICO</name>
<dbReference type="GO" id="GO:0016757">
    <property type="term" value="F:glycosyltransferase activity"/>
    <property type="evidence" value="ECO:0007669"/>
    <property type="project" value="InterPro"/>
</dbReference>
<evidence type="ECO:0000256" key="1">
    <source>
        <dbReference type="ARBA" id="ARBA00021292"/>
    </source>
</evidence>
<feature type="domain" description="Glycosyl transferase family 1" evidence="4">
    <location>
        <begin position="195"/>
        <end position="293"/>
    </location>
</feature>
<dbReference type="Gene3D" id="3.40.50.2000">
    <property type="entry name" value="Glycogen Phosphorylase B"/>
    <property type="match status" value="2"/>
</dbReference>
<feature type="compositionally biased region" description="Basic residues" evidence="3">
    <location>
        <begin position="300"/>
        <end position="310"/>
    </location>
</feature>
<evidence type="ECO:0000313" key="5">
    <source>
        <dbReference type="EMBL" id="SKC60753.1"/>
    </source>
</evidence>
<sequence>MKIAIAHDYLLQFGGAERVVSTWADMLPKSSVSCLAYLPDRTFPNFRDRSVTASIVNAKLAARIEYLLPLLPSFASSTRVGAGDVALVSSSGWAHMFSYEMPTVAYLHSPARWLYAAHDYKKSLGAIGRIGLGMSKSYLIGRDRRAMSSMSALVSNSETTRLRVKQAYGRDSIVIHPPVTSVSSTEEEPSRRLPSSYALVVSRNKGYKNVTLALDAAKIAGIAVAVVGSGSEQYDSPEDRVFGLGRLSDAQLLWLYSHASVIVGSAHEDFGLTVLEAGLCGTPAATLNRGGVPGDGVSGSKRHIRARRIR</sequence>
<reference evidence="5 6" key="1">
    <citation type="submission" date="2017-02" db="EMBL/GenBank/DDBJ databases">
        <authorList>
            <person name="Peterson S.W."/>
        </authorList>
    </citation>
    <scope>NUCLEOTIDE SEQUENCE [LARGE SCALE GENOMIC DNA]</scope>
    <source>
        <strain evidence="5 6">VKM Ac-2059</strain>
    </source>
</reference>
<dbReference type="SUPFAM" id="SSF53756">
    <property type="entry name" value="UDP-Glycosyltransferase/glycogen phosphorylase"/>
    <property type="match status" value="1"/>
</dbReference>